<evidence type="ECO:0000256" key="3">
    <source>
        <dbReference type="ARBA" id="ARBA00022722"/>
    </source>
</evidence>
<evidence type="ECO:0000256" key="4">
    <source>
        <dbReference type="ARBA" id="ARBA00022723"/>
    </source>
</evidence>
<dbReference type="RefSeq" id="WP_253210191.1">
    <property type="nucleotide sequence ID" value="NZ_JACACB010000024.1"/>
</dbReference>
<comment type="similarity">
    <text evidence="2 9">Belongs to the CRISPR-associated endoribonuclease Cas2 protein family.</text>
</comment>
<dbReference type="GO" id="GO:0051607">
    <property type="term" value="P:defense response to virus"/>
    <property type="evidence" value="ECO:0007669"/>
    <property type="project" value="UniProtKB-UniRule"/>
</dbReference>
<dbReference type="HAMAP" id="MF_01471">
    <property type="entry name" value="Cas2"/>
    <property type="match status" value="1"/>
</dbReference>
<dbReference type="EMBL" id="JACACB010000024">
    <property type="protein sequence ID" value="MCO8298501.1"/>
    <property type="molecule type" value="Genomic_DNA"/>
</dbReference>
<dbReference type="GO" id="GO:0004521">
    <property type="term" value="F:RNA endonuclease activity"/>
    <property type="evidence" value="ECO:0007669"/>
    <property type="project" value="InterPro"/>
</dbReference>
<organism evidence="10 11">
    <name type="scientific">Tetragenococcus halophilus</name>
    <name type="common">Pediococcus halophilus</name>
    <dbReference type="NCBI Taxonomy" id="51669"/>
    <lineage>
        <taxon>Bacteria</taxon>
        <taxon>Bacillati</taxon>
        <taxon>Bacillota</taxon>
        <taxon>Bacilli</taxon>
        <taxon>Lactobacillales</taxon>
        <taxon>Enterococcaceae</taxon>
        <taxon>Tetragenococcus</taxon>
    </lineage>
</organism>
<dbReference type="AlphaFoldDB" id="A0AB35HQJ8"/>
<name>A0AB35HQJ8_TETHA</name>
<gene>
    <name evidence="9 10" type="primary">cas2</name>
    <name evidence="10" type="ORF">HXW75_08450</name>
</gene>
<dbReference type="InterPro" id="IPR021127">
    <property type="entry name" value="CRISPR_associated_Cas2"/>
</dbReference>
<evidence type="ECO:0000256" key="8">
    <source>
        <dbReference type="ARBA" id="ARBA00023118"/>
    </source>
</evidence>
<sequence length="101" mass="12030">MMLLVCFDLPRTTKFERKQANKYQKKLIELGFTRKQFSLYEREIKQKNTREKVIEVLRTELPSTGMITLYLLPNEVNDKQITILGENAVKRTIRKPRVVFL</sequence>
<dbReference type="Gene3D" id="3.30.70.240">
    <property type="match status" value="1"/>
</dbReference>
<protein>
    <recommendedName>
        <fullName evidence="9">CRISPR-associated endoribonuclease Cas2</fullName>
        <ecNumber evidence="9">3.1.-.-</ecNumber>
    </recommendedName>
</protein>
<comment type="cofactor">
    <cofactor evidence="1 9">
        <name>Mg(2+)</name>
        <dbReference type="ChEBI" id="CHEBI:18420"/>
    </cofactor>
</comment>
<dbReference type="EC" id="3.1.-.-" evidence="9"/>
<keyword evidence="8 9" id="KW-0051">Antiviral defense</keyword>
<comment type="function">
    <text evidence="9">CRISPR (clustered regularly interspaced short palindromic repeat), is an adaptive immune system that provides protection against mobile genetic elements (viruses, transposable elements and conjugative plasmids). CRISPR clusters contain sequences complementary to antecedent mobile elements and target invading nucleic acids. CRISPR clusters are transcribed and processed into CRISPR RNA (crRNA). Functions as a ssRNA-specific endoribonuclease. Involved in the integration of spacer DNA into the CRISPR cassette.</text>
</comment>
<keyword evidence="3 9" id="KW-0540">Nuclease</keyword>
<dbReference type="NCBIfam" id="TIGR01573">
    <property type="entry name" value="cas2"/>
    <property type="match status" value="1"/>
</dbReference>
<comment type="subunit">
    <text evidence="9">Homodimer, forms a heterotetramer with a Cas1 homodimer.</text>
</comment>
<reference evidence="10" key="2">
    <citation type="journal article" date="2021" name="BMC Microbiol.">
        <title>The diversity among the species Tetragenococcus halophilus including new isolates from a lupine seed fermentation.</title>
        <authorList>
            <person name="Link T."/>
            <person name="Vogel R.F."/>
            <person name="Ehrmann M.A."/>
        </authorList>
    </citation>
    <scope>NUCLEOTIDE SEQUENCE</scope>
    <source>
        <strain evidence="10">TMW 2.2257</strain>
    </source>
</reference>
<evidence type="ECO:0000256" key="7">
    <source>
        <dbReference type="ARBA" id="ARBA00022842"/>
    </source>
</evidence>
<dbReference type="GO" id="GO:0046872">
    <property type="term" value="F:metal ion binding"/>
    <property type="evidence" value="ECO:0007669"/>
    <property type="project" value="UniProtKB-UniRule"/>
</dbReference>
<dbReference type="Proteomes" id="UP001057280">
    <property type="component" value="Unassembled WGS sequence"/>
</dbReference>
<evidence type="ECO:0000256" key="6">
    <source>
        <dbReference type="ARBA" id="ARBA00022801"/>
    </source>
</evidence>
<evidence type="ECO:0000256" key="5">
    <source>
        <dbReference type="ARBA" id="ARBA00022759"/>
    </source>
</evidence>
<keyword evidence="4 9" id="KW-0479">Metal-binding</keyword>
<feature type="binding site" evidence="9">
    <location>
        <position position="8"/>
    </location>
    <ligand>
        <name>Mg(2+)</name>
        <dbReference type="ChEBI" id="CHEBI:18420"/>
        <note>catalytic</note>
    </ligand>
</feature>
<accession>A0AB35HQJ8</accession>
<keyword evidence="7 9" id="KW-0460">Magnesium</keyword>
<evidence type="ECO:0000256" key="9">
    <source>
        <dbReference type="HAMAP-Rule" id="MF_01471"/>
    </source>
</evidence>
<keyword evidence="5 9" id="KW-0255">Endonuclease</keyword>
<dbReference type="InterPro" id="IPR019199">
    <property type="entry name" value="Virulence_VapD/CRISPR_Cas2"/>
</dbReference>
<dbReference type="GO" id="GO:0043571">
    <property type="term" value="P:maintenance of CRISPR repeat elements"/>
    <property type="evidence" value="ECO:0007669"/>
    <property type="project" value="UniProtKB-UniRule"/>
</dbReference>
<reference evidence="10" key="1">
    <citation type="submission" date="2020-06" db="EMBL/GenBank/DDBJ databases">
        <authorList>
            <person name="Link T."/>
            <person name="Ehrmann M."/>
        </authorList>
    </citation>
    <scope>NUCLEOTIDE SEQUENCE</scope>
    <source>
        <strain evidence="10">TMW 2.2257</strain>
    </source>
</reference>
<evidence type="ECO:0000313" key="10">
    <source>
        <dbReference type="EMBL" id="MCO8298501.1"/>
    </source>
</evidence>
<dbReference type="Pfam" id="PF09827">
    <property type="entry name" value="CRISPR_Cas2"/>
    <property type="match status" value="1"/>
</dbReference>
<dbReference type="SUPFAM" id="SSF143430">
    <property type="entry name" value="TTP0101/SSO1404-like"/>
    <property type="match status" value="1"/>
</dbReference>
<dbReference type="GO" id="GO:0016787">
    <property type="term" value="F:hydrolase activity"/>
    <property type="evidence" value="ECO:0007669"/>
    <property type="project" value="UniProtKB-KW"/>
</dbReference>
<evidence type="ECO:0000313" key="11">
    <source>
        <dbReference type="Proteomes" id="UP001057280"/>
    </source>
</evidence>
<comment type="caution">
    <text evidence="10">The sequence shown here is derived from an EMBL/GenBank/DDBJ whole genome shotgun (WGS) entry which is preliminary data.</text>
</comment>
<keyword evidence="6 9" id="KW-0378">Hydrolase</keyword>
<evidence type="ECO:0000256" key="1">
    <source>
        <dbReference type="ARBA" id="ARBA00001946"/>
    </source>
</evidence>
<proteinExistence type="inferred from homology"/>
<evidence type="ECO:0000256" key="2">
    <source>
        <dbReference type="ARBA" id="ARBA00009959"/>
    </source>
</evidence>